<dbReference type="GO" id="GO:0030694">
    <property type="term" value="C:bacterial-type flagellum basal body, rod"/>
    <property type="evidence" value="ECO:0007669"/>
    <property type="project" value="UniProtKB-UniRule"/>
</dbReference>
<gene>
    <name evidence="9" type="ORF">SAMN05421829_12311</name>
</gene>
<dbReference type="STRING" id="34027.SAMN05421829_12311"/>
<protein>
    <recommendedName>
        <fullName evidence="5 6">Flagellar basal-body rod protein FlgF</fullName>
    </recommendedName>
</protein>
<evidence type="ECO:0000256" key="4">
    <source>
        <dbReference type="ARBA" id="ARBA00038560"/>
    </source>
</evidence>
<dbReference type="Proteomes" id="UP000186819">
    <property type="component" value="Unassembled WGS sequence"/>
</dbReference>
<dbReference type="SUPFAM" id="SSF117143">
    <property type="entry name" value="Flagellar hook protein flgE"/>
    <property type="match status" value="1"/>
</dbReference>
<evidence type="ECO:0000259" key="7">
    <source>
        <dbReference type="Pfam" id="PF06429"/>
    </source>
</evidence>
<evidence type="ECO:0000313" key="10">
    <source>
        <dbReference type="Proteomes" id="UP000186819"/>
    </source>
</evidence>
<reference evidence="10" key="1">
    <citation type="submission" date="2017-01" db="EMBL/GenBank/DDBJ databases">
        <authorList>
            <person name="Varghese N."/>
            <person name="Submissions S."/>
        </authorList>
    </citation>
    <scope>NUCLEOTIDE SEQUENCE [LARGE SCALE GENOMIC DNA]</scope>
    <source>
        <strain evidence="10">ATCC 51758</strain>
    </source>
</reference>
<keyword evidence="3 6" id="KW-0975">Bacterial flagellum</keyword>
<comment type="similarity">
    <text evidence="2 6">Belongs to the flagella basal body rod proteins family.</text>
</comment>
<comment type="subcellular location">
    <subcellularLocation>
        <location evidence="1 6">Bacterial flagellum basal body</location>
    </subcellularLocation>
</comment>
<dbReference type="NCBIfam" id="TIGR02490">
    <property type="entry name" value="flgF"/>
    <property type="match status" value="1"/>
</dbReference>
<name>A0A1N7CAY0_9RHOO</name>
<dbReference type="RefSeq" id="WP_076604300.1">
    <property type="nucleotide sequence ID" value="NZ_FTMD01000023.1"/>
</dbReference>
<dbReference type="OrthoDB" id="9804559at2"/>
<dbReference type="InterPro" id="IPR010930">
    <property type="entry name" value="Flg_bb/hook_C_dom"/>
</dbReference>
<dbReference type="InterPro" id="IPR012836">
    <property type="entry name" value="FlgF"/>
</dbReference>
<dbReference type="InterPro" id="IPR037925">
    <property type="entry name" value="FlgE/F/G-like"/>
</dbReference>
<accession>A0A1N7CAY0</accession>
<dbReference type="InterPro" id="IPR053967">
    <property type="entry name" value="LlgE_F_G-like_D1"/>
</dbReference>
<evidence type="ECO:0000256" key="5">
    <source>
        <dbReference type="ARBA" id="ARBA00040228"/>
    </source>
</evidence>
<evidence type="ECO:0000259" key="8">
    <source>
        <dbReference type="Pfam" id="PF22692"/>
    </source>
</evidence>
<keyword evidence="9" id="KW-0282">Flagellum</keyword>
<dbReference type="NCBIfam" id="NF009280">
    <property type="entry name" value="PRK12640.1"/>
    <property type="match status" value="1"/>
</dbReference>
<dbReference type="PANTHER" id="PTHR30435:SF18">
    <property type="entry name" value="FLAGELLAR BASAL-BODY ROD PROTEIN FLGF"/>
    <property type="match status" value="1"/>
</dbReference>
<evidence type="ECO:0000256" key="3">
    <source>
        <dbReference type="ARBA" id="ARBA00023143"/>
    </source>
</evidence>
<dbReference type="AlphaFoldDB" id="A0A1N7CAY0"/>
<dbReference type="InterPro" id="IPR020013">
    <property type="entry name" value="Flagellar_FlgE/F/G"/>
</dbReference>
<comment type="subunit">
    <text evidence="4 6">The basal body constitutes a major portion of the flagellar organelle and consists of five rings (E,L,P,S, and M) mounted on a central rod. The rod consists of about 26 subunits of FlgG in the distal portion, and FlgB, FlgC and FlgF are thought to build up the proximal portion of the rod with about 6 subunits each.</text>
</comment>
<sequence>MDRLIYTAMTGAKHTMGQQAAVSHNLANATSTGFRAELHKLRAVPVQGEGLATRAFVVDASVASNFEPGPMQHTGRPLDVAVEGKGWIAVQLPDGREAYTRDGSLQLSANGVVQTRSGLPVLGDGGPVTIPPDNEFLVGKDGTISALQAGGAENVINVIGRFKLVNPPEASLVRGDDGLFRLQDGAAAPQDENVRVAGGYLEGSNVSVVDQMVQMISLARQFEMQTKMLQTAEANDRAGAQVLAAR</sequence>
<organism evidence="9 10">
    <name type="scientific">Aromatoleum tolulyticum</name>
    <dbReference type="NCBI Taxonomy" id="34027"/>
    <lineage>
        <taxon>Bacteria</taxon>
        <taxon>Pseudomonadati</taxon>
        <taxon>Pseudomonadota</taxon>
        <taxon>Betaproteobacteria</taxon>
        <taxon>Rhodocyclales</taxon>
        <taxon>Rhodocyclaceae</taxon>
        <taxon>Aromatoleum</taxon>
    </lineage>
</organism>
<evidence type="ECO:0000256" key="6">
    <source>
        <dbReference type="RuleBase" id="RU362116"/>
    </source>
</evidence>
<keyword evidence="9" id="KW-0969">Cilium</keyword>
<feature type="domain" description="Flagellar basal-body/hook protein C-terminal" evidence="7">
    <location>
        <begin position="198"/>
        <end position="241"/>
    </location>
</feature>
<evidence type="ECO:0000313" key="9">
    <source>
        <dbReference type="EMBL" id="SIR60740.1"/>
    </source>
</evidence>
<dbReference type="GO" id="GO:0071978">
    <property type="term" value="P:bacterial-type flagellum-dependent swarming motility"/>
    <property type="evidence" value="ECO:0007669"/>
    <property type="project" value="TreeGrafter"/>
</dbReference>
<feature type="domain" description="Flagellar hook protein FlgE/F/G-like D1" evidence="8">
    <location>
        <begin position="81"/>
        <end position="146"/>
    </location>
</feature>
<evidence type="ECO:0000256" key="1">
    <source>
        <dbReference type="ARBA" id="ARBA00004117"/>
    </source>
</evidence>
<proteinExistence type="inferred from homology"/>
<dbReference type="PANTHER" id="PTHR30435">
    <property type="entry name" value="FLAGELLAR PROTEIN"/>
    <property type="match status" value="1"/>
</dbReference>
<keyword evidence="9" id="KW-0966">Cell projection</keyword>
<dbReference type="Pfam" id="PF22692">
    <property type="entry name" value="LlgE_F_G_D1"/>
    <property type="match status" value="1"/>
</dbReference>
<keyword evidence="10" id="KW-1185">Reference proteome</keyword>
<dbReference type="EMBL" id="FTMD01000023">
    <property type="protein sequence ID" value="SIR60740.1"/>
    <property type="molecule type" value="Genomic_DNA"/>
</dbReference>
<dbReference type="NCBIfam" id="TIGR03506">
    <property type="entry name" value="FlgEFG_subfam"/>
    <property type="match status" value="1"/>
</dbReference>
<evidence type="ECO:0000256" key="2">
    <source>
        <dbReference type="ARBA" id="ARBA00009677"/>
    </source>
</evidence>
<dbReference type="Pfam" id="PF06429">
    <property type="entry name" value="Flg_bbr_C"/>
    <property type="match status" value="1"/>
</dbReference>